<dbReference type="InterPro" id="IPR007763">
    <property type="entry name" value="NDUFA12"/>
</dbReference>
<evidence type="ECO:0000256" key="2">
    <source>
        <dbReference type="SAM" id="MobiDB-lite"/>
    </source>
</evidence>
<evidence type="ECO:0000313" key="3">
    <source>
        <dbReference type="EMBL" id="KAK2572308.1"/>
    </source>
</evidence>
<dbReference type="GO" id="GO:0005739">
    <property type="term" value="C:mitochondrion"/>
    <property type="evidence" value="ECO:0007669"/>
    <property type="project" value="TreeGrafter"/>
</dbReference>
<dbReference type="PANTHER" id="PTHR32470">
    <property type="entry name" value="ADH DEHYDROGENASE [UBIQUINONE] 1 ALPHA SUBCOMPLEX ASSEMBLY FACTOR 2"/>
    <property type="match status" value="1"/>
</dbReference>
<dbReference type="GO" id="GO:0032981">
    <property type="term" value="P:mitochondrial respiratory chain complex I assembly"/>
    <property type="evidence" value="ECO:0007669"/>
    <property type="project" value="TreeGrafter"/>
</dbReference>
<dbReference type="EMBL" id="JARQWQ010000004">
    <property type="protein sequence ID" value="KAK2572308.1"/>
    <property type="molecule type" value="Genomic_DNA"/>
</dbReference>
<feature type="compositionally biased region" description="Polar residues" evidence="2">
    <location>
        <begin position="104"/>
        <end position="138"/>
    </location>
</feature>
<feature type="compositionally biased region" description="Basic and acidic residues" evidence="2">
    <location>
        <begin position="145"/>
        <end position="155"/>
    </location>
</feature>
<name>A0AAD9R398_ACRCE</name>
<sequence length="173" mass="20253">MQWVRSLLGAFTRTRRLVGTDLYGNQYYETIRDGKKPRREMISTVEHMQYTPGMMPIEWESWIRGKRDDPPTHEELLAQQKRMQIVKERAKKVEEKDREDQIEKQTSQLVSQAGHASTTLFESLENRAQPTSTGTMFQPGQWAPEKNEPVRKEDEQTFEPESWMPPGNKASKK</sequence>
<feature type="compositionally biased region" description="Basic and acidic residues" evidence="2">
    <location>
        <begin position="89"/>
        <end position="103"/>
    </location>
</feature>
<reference evidence="3" key="2">
    <citation type="journal article" date="2023" name="Science">
        <title>Genomic signatures of disease resistance in endangered staghorn corals.</title>
        <authorList>
            <person name="Vollmer S.V."/>
            <person name="Selwyn J.D."/>
            <person name="Despard B.A."/>
            <person name="Roesel C.L."/>
        </authorList>
    </citation>
    <scope>NUCLEOTIDE SEQUENCE</scope>
    <source>
        <strain evidence="3">K2</strain>
    </source>
</reference>
<dbReference type="GO" id="GO:0045271">
    <property type="term" value="C:respiratory chain complex I"/>
    <property type="evidence" value="ECO:0007669"/>
    <property type="project" value="InterPro"/>
</dbReference>
<protein>
    <submittedName>
        <fullName evidence="3">NADH dehydrogenase [ubiquinone] 1 alpha subcomplex assembly factor 2</fullName>
    </submittedName>
</protein>
<accession>A0AAD9R398</accession>
<evidence type="ECO:0000256" key="1">
    <source>
        <dbReference type="ARBA" id="ARBA00007355"/>
    </source>
</evidence>
<keyword evidence="4" id="KW-1185">Reference proteome</keyword>
<dbReference type="Proteomes" id="UP001249851">
    <property type="component" value="Unassembled WGS sequence"/>
</dbReference>
<dbReference type="PANTHER" id="PTHR32470:SF2">
    <property type="entry name" value="NADH DEHYDROGENASE [UBIQUINONE] 1 ALPHA SUBCOMPLEX ASSEMBLY FACTOR 2"/>
    <property type="match status" value="1"/>
</dbReference>
<comment type="caution">
    <text evidence="3">The sequence shown here is derived from an EMBL/GenBank/DDBJ whole genome shotgun (WGS) entry which is preliminary data.</text>
</comment>
<feature type="region of interest" description="Disordered" evidence="2">
    <location>
        <begin position="89"/>
        <end position="173"/>
    </location>
</feature>
<gene>
    <name evidence="3" type="ORF">P5673_002533</name>
</gene>
<dbReference type="InterPro" id="IPR052618">
    <property type="entry name" value="ComplexI_NDUFA12"/>
</dbReference>
<proteinExistence type="inferred from homology"/>
<comment type="similarity">
    <text evidence="1">Belongs to the complex I NDUFA12 subunit family.</text>
</comment>
<evidence type="ECO:0000313" key="4">
    <source>
        <dbReference type="Proteomes" id="UP001249851"/>
    </source>
</evidence>
<reference evidence="3" key="1">
    <citation type="journal article" date="2023" name="G3 (Bethesda)">
        <title>Whole genome assembly and annotation of the endangered Caribbean coral Acropora cervicornis.</title>
        <authorList>
            <person name="Selwyn J.D."/>
            <person name="Vollmer S.V."/>
        </authorList>
    </citation>
    <scope>NUCLEOTIDE SEQUENCE</scope>
    <source>
        <strain evidence="3">K2</strain>
    </source>
</reference>
<dbReference type="AlphaFoldDB" id="A0AAD9R398"/>
<dbReference type="Pfam" id="PF05071">
    <property type="entry name" value="NDUFA12"/>
    <property type="match status" value="1"/>
</dbReference>
<organism evidence="3 4">
    <name type="scientific">Acropora cervicornis</name>
    <name type="common">Staghorn coral</name>
    <dbReference type="NCBI Taxonomy" id="6130"/>
    <lineage>
        <taxon>Eukaryota</taxon>
        <taxon>Metazoa</taxon>
        <taxon>Cnidaria</taxon>
        <taxon>Anthozoa</taxon>
        <taxon>Hexacorallia</taxon>
        <taxon>Scleractinia</taxon>
        <taxon>Astrocoeniina</taxon>
        <taxon>Acroporidae</taxon>
        <taxon>Acropora</taxon>
    </lineage>
</organism>